<dbReference type="Proteomes" id="UP001596289">
    <property type="component" value="Unassembled WGS sequence"/>
</dbReference>
<protein>
    <submittedName>
        <fullName evidence="1">DUF6978 family protein</fullName>
    </submittedName>
</protein>
<gene>
    <name evidence="1" type="ORF">ACFQGP_05710</name>
</gene>
<name>A0ABW1RD85_9LACO</name>
<dbReference type="EMBL" id="JBHSSL010000032">
    <property type="protein sequence ID" value="MFC6170076.1"/>
    <property type="molecule type" value="Genomic_DNA"/>
</dbReference>
<dbReference type="RefSeq" id="WP_125552864.1">
    <property type="nucleotide sequence ID" value="NZ_JBHSSL010000032.1"/>
</dbReference>
<reference evidence="2" key="1">
    <citation type="journal article" date="2019" name="Int. J. Syst. Evol. Microbiol.">
        <title>The Global Catalogue of Microorganisms (GCM) 10K type strain sequencing project: providing services to taxonomists for standard genome sequencing and annotation.</title>
        <authorList>
            <consortium name="The Broad Institute Genomics Platform"/>
            <consortium name="The Broad Institute Genome Sequencing Center for Infectious Disease"/>
            <person name="Wu L."/>
            <person name="Ma J."/>
        </authorList>
    </citation>
    <scope>NUCLEOTIDE SEQUENCE [LARGE SCALE GENOMIC DNA]</scope>
    <source>
        <strain evidence="2">CCM 8904</strain>
    </source>
</reference>
<keyword evidence="2" id="KW-1185">Reference proteome</keyword>
<accession>A0ABW1RD85</accession>
<proteinExistence type="predicted"/>
<evidence type="ECO:0000313" key="1">
    <source>
        <dbReference type="EMBL" id="MFC6170076.1"/>
    </source>
</evidence>
<sequence>MEDDSYRRIHGYPKLTNKQKLFCAAQGKQEIYNGHAIFNEKETFKVIQARKGHIRQNDLSYVLLHKASEIMVRVDIIGATHEGVPTPHIHIYDEEHNQGEVAIPLSQIANYNITDSIIDSLAEFLKFNNFDLTNNQISQRTV</sequence>
<organism evidence="1 2">
    <name type="scientific">Loigolactobacillus jiayinensis</name>
    <dbReference type="NCBI Taxonomy" id="2486016"/>
    <lineage>
        <taxon>Bacteria</taxon>
        <taxon>Bacillati</taxon>
        <taxon>Bacillota</taxon>
        <taxon>Bacilli</taxon>
        <taxon>Lactobacillales</taxon>
        <taxon>Lactobacillaceae</taxon>
        <taxon>Loigolactobacillus</taxon>
    </lineage>
</organism>
<dbReference type="InterPro" id="IPR053916">
    <property type="entry name" value="DUF6978"/>
</dbReference>
<comment type="caution">
    <text evidence="1">The sequence shown here is derived from an EMBL/GenBank/DDBJ whole genome shotgun (WGS) entry which is preliminary data.</text>
</comment>
<dbReference type="Pfam" id="PF22398">
    <property type="entry name" value="DUF6978"/>
    <property type="match status" value="1"/>
</dbReference>
<evidence type="ECO:0000313" key="2">
    <source>
        <dbReference type="Proteomes" id="UP001596289"/>
    </source>
</evidence>